<comment type="caution">
    <text evidence="2">The sequence shown here is derived from an EMBL/GenBank/DDBJ whole genome shotgun (WGS) entry which is preliminary data.</text>
</comment>
<reference evidence="2 3" key="1">
    <citation type="submission" date="2024-05" db="EMBL/GenBank/DDBJ databases">
        <authorList>
            <person name="Wallberg A."/>
        </authorList>
    </citation>
    <scope>NUCLEOTIDE SEQUENCE [LARGE SCALE GENOMIC DNA]</scope>
</reference>
<sequence length="808" mass="92168">MDLSPRHLEHQVYVPTAITLNRLTPQPTRSPINSRISAYKSFKANEIQNAEIKARHSILQSRIDENGISHTKQCQENCCTCRNVGEDIKLQGDDAESVKNENPSKKFAAPKTQVSFNVAIGKGESNMRIRQVTRLANQICECIREIEETSLTKTATKEFITPHELQVKKKRFEDYLNSGRRRLFTLKKEINLLEGHVAQRKKDCKWLRLLSTASRTLHQLLLGLKNHSGNALGNSVGLFFFKELLRISQQLLSVAATVGIKIPRQDVFKQSDLNFPKVENTVTIKPIITNNESIDSSSDLLHSSLDDQCLALLHPNSIRGRIATLAKASLSNKEDGMSNSEIKVLAPLSQEWMSEEDESNQKKYPKSKTRKKLKRSGSQQRGSSHSRSNDLLQVVPKKMKNVSPTRISSSKTLESEFSEIDNHKDLLIQHTMEGNDKRINDNPGHQKHVSSETLMTEIHYLFERVCRINDDWEETRKMMLDLRSHEDTEDSQLAHQQILNNAKCVLKGIQVDSVQSTSLDIQNPNERVNRMVKQHAPKIECSKYPFIIKDTWTQDLFNTESNYLENNAVEKDIYIQKKNTGDQTENTLYLGLNTIQDQVRTEKEQFWAALVKRGIVDTDNPVPVETKSITDLLDNTTEKKIRQDVLEIQMKKIHINNPREDGKSYNNLPINTETLNKKVQTKPLKEIIKYLNEKEIQVGGTLEKSYSTSFATETELSNAYKNQIEHSETTSQFLQNSEKIISSNDNTYTATEDQVSDIISKHLQRNESNDESLSSNNSFFKSQESKSKECELSYDRCSQSNTSNESAI</sequence>
<dbReference type="EMBL" id="CAXKWB010067262">
    <property type="protein sequence ID" value="CAL4190729.1"/>
    <property type="molecule type" value="Genomic_DNA"/>
</dbReference>
<feature type="region of interest" description="Disordered" evidence="1">
    <location>
        <begin position="352"/>
        <end position="414"/>
    </location>
</feature>
<feature type="compositionally biased region" description="Low complexity" evidence="1">
    <location>
        <begin position="771"/>
        <end position="782"/>
    </location>
</feature>
<feature type="compositionally biased region" description="Polar residues" evidence="1">
    <location>
        <begin position="796"/>
        <end position="808"/>
    </location>
</feature>
<protein>
    <submittedName>
        <fullName evidence="2">Uncharacterized protein</fullName>
    </submittedName>
</protein>
<feature type="region of interest" description="Disordered" evidence="1">
    <location>
        <begin position="764"/>
        <end position="808"/>
    </location>
</feature>
<gene>
    <name evidence="2" type="ORF">MNOR_LOCUS36522</name>
</gene>
<accession>A0AAV2SH24</accession>
<keyword evidence="3" id="KW-1185">Reference proteome</keyword>
<feature type="compositionally biased region" description="Polar residues" evidence="1">
    <location>
        <begin position="402"/>
        <end position="412"/>
    </location>
</feature>
<organism evidence="2 3">
    <name type="scientific">Meganyctiphanes norvegica</name>
    <name type="common">Northern krill</name>
    <name type="synonym">Thysanopoda norvegica</name>
    <dbReference type="NCBI Taxonomy" id="48144"/>
    <lineage>
        <taxon>Eukaryota</taxon>
        <taxon>Metazoa</taxon>
        <taxon>Ecdysozoa</taxon>
        <taxon>Arthropoda</taxon>
        <taxon>Crustacea</taxon>
        <taxon>Multicrustacea</taxon>
        <taxon>Malacostraca</taxon>
        <taxon>Eumalacostraca</taxon>
        <taxon>Eucarida</taxon>
        <taxon>Euphausiacea</taxon>
        <taxon>Euphausiidae</taxon>
        <taxon>Meganyctiphanes</taxon>
    </lineage>
</organism>
<evidence type="ECO:0000313" key="3">
    <source>
        <dbReference type="Proteomes" id="UP001497623"/>
    </source>
</evidence>
<dbReference type="AlphaFoldDB" id="A0AAV2SH24"/>
<feature type="compositionally biased region" description="Basic residues" evidence="1">
    <location>
        <begin position="363"/>
        <end position="375"/>
    </location>
</feature>
<evidence type="ECO:0000313" key="2">
    <source>
        <dbReference type="EMBL" id="CAL4190729.1"/>
    </source>
</evidence>
<evidence type="ECO:0000256" key="1">
    <source>
        <dbReference type="SAM" id="MobiDB-lite"/>
    </source>
</evidence>
<name>A0AAV2SH24_MEGNR</name>
<feature type="compositionally biased region" description="Low complexity" evidence="1">
    <location>
        <begin position="376"/>
        <end position="386"/>
    </location>
</feature>
<dbReference type="Proteomes" id="UP001497623">
    <property type="component" value="Unassembled WGS sequence"/>
</dbReference>
<feature type="compositionally biased region" description="Basic and acidic residues" evidence="1">
    <location>
        <begin position="783"/>
        <end position="794"/>
    </location>
</feature>
<proteinExistence type="predicted"/>